<dbReference type="AlphaFoldDB" id="A0AAV4WP75"/>
<dbReference type="Proteomes" id="UP001054837">
    <property type="component" value="Unassembled WGS sequence"/>
</dbReference>
<dbReference type="EMBL" id="BPLQ01014888">
    <property type="protein sequence ID" value="GIY84083.1"/>
    <property type="molecule type" value="Genomic_DNA"/>
</dbReference>
<evidence type="ECO:0000313" key="2">
    <source>
        <dbReference type="EMBL" id="GIY84083.1"/>
    </source>
</evidence>
<comment type="caution">
    <text evidence="2">The sequence shown here is derived from an EMBL/GenBank/DDBJ whole genome shotgun (WGS) entry which is preliminary data.</text>
</comment>
<name>A0AAV4WP75_9ARAC</name>
<protein>
    <submittedName>
        <fullName evidence="2">Uncharacterized protein</fullName>
    </submittedName>
</protein>
<accession>A0AAV4WP75</accession>
<organism evidence="2 3">
    <name type="scientific">Caerostris darwini</name>
    <dbReference type="NCBI Taxonomy" id="1538125"/>
    <lineage>
        <taxon>Eukaryota</taxon>
        <taxon>Metazoa</taxon>
        <taxon>Ecdysozoa</taxon>
        <taxon>Arthropoda</taxon>
        <taxon>Chelicerata</taxon>
        <taxon>Arachnida</taxon>
        <taxon>Araneae</taxon>
        <taxon>Araneomorphae</taxon>
        <taxon>Entelegynae</taxon>
        <taxon>Araneoidea</taxon>
        <taxon>Araneidae</taxon>
        <taxon>Caerostris</taxon>
    </lineage>
</organism>
<proteinExistence type="predicted"/>
<sequence length="110" mass="12629">MPKQLTTPNKNRSSFSPSFGRSLLDREGHWNSSRLLTHFASGFAFWVPFDECENGSGNWCSQAFGIKNLMPFKTSSPRVLKTYRRRRESPILSSDPLESGLEKKETFRLN</sequence>
<evidence type="ECO:0000256" key="1">
    <source>
        <dbReference type="SAM" id="MobiDB-lite"/>
    </source>
</evidence>
<feature type="compositionally biased region" description="Basic and acidic residues" evidence="1">
    <location>
        <begin position="100"/>
        <end position="110"/>
    </location>
</feature>
<feature type="region of interest" description="Disordered" evidence="1">
    <location>
        <begin position="91"/>
        <end position="110"/>
    </location>
</feature>
<reference evidence="2 3" key="1">
    <citation type="submission" date="2021-06" db="EMBL/GenBank/DDBJ databases">
        <title>Caerostris darwini draft genome.</title>
        <authorList>
            <person name="Kono N."/>
            <person name="Arakawa K."/>
        </authorList>
    </citation>
    <scope>NUCLEOTIDE SEQUENCE [LARGE SCALE GENOMIC DNA]</scope>
</reference>
<keyword evidence="3" id="KW-1185">Reference proteome</keyword>
<gene>
    <name evidence="2" type="ORF">CDAR_183281</name>
</gene>
<evidence type="ECO:0000313" key="3">
    <source>
        <dbReference type="Proteomes" id="UP001054837"/>
    </source>
</evidence>